<gene>
    <name evidence="4" type="ORF">HOLleu_09884</name>
    <name evidence="3" type="ORF">HOLleu_20628</name>
    <name evidence="1" type="ORF">HOLleu_29065</name>
    <name evidence="2" type="ORF">HOLleu_29066</name>
</gene>
<dbReference type="AlphaFoldDB" id="A0A9Q1C1N8"/>
<dbReference type="EMBL" id="JAIZAY010000014">
    <property type="protein sequence ID" value="KAJ8029623.1"/>
    <property type="molecule type" value="Genomic_DNA"/>
</dbReference>
<evidence type="ECO:0000313" key="3">
    <source>
        <dbReference type="EMBL" id="KAJ8036608.1"/>
    </source>
</evidence>
<evidence type="ECO:0000313" key="1">
    <source>
        <dbReference type="EMBL" id="KAJ8029623.1"/>
    </source>
</evidence>
<keyword evidence="5" id="KW-1185">Reference proteome</keyword>
<evidence type="ECO:0000313" key="4">
    <source>
        <dbReference type="EMBL" id="KAJ8042981.1"/>
    </source>
</evidence>
<protein>
    <submittedName>
        <fullName evidence="3">Uncharacterized protein</fullName>
    </submittedName>
</protein>
<reference evidence="3" key="1">
    <citation type="submission" date="2021-10" db="EMBL/GenBank/DDBJ databases">
        <title>Tropical sea cucumber genome reveals ecological adaptation and Cuvierian tubules defense mechanism.</title>
        <authorList>
            <person name="Chen T."/>
        </authorList>
    </citation>
    <scope>NUCLEOTIDE SEQUENCE</scope>
    <source>
        <strain evidence="3">Nanhai2018</strain>
        <tissue evidence="3">Muscle</tissue>
    </source>
</reference>
<dbReference type="Proteomes" id="UP001152320">
    <property type="component" value="Chromosome 9"/>
</dbReference>
<dbReference type="EMBL" id="JAIZAY010000004">
    <property type="protein sequence ID" value="KAJ8042981.1"/>
    <property type="molecule type" value="Genomic_DNA"/>
</dbReference>
<dbReference type="Proteomes" id="UP001152320">
    <property type="component" value="Chromosome 14"/>
</dbReference>
<sequence length="58" mass="6654">MKKPAYKGKSSIRGKNQVDLTKLHAFSIGIRKRMVMAFSLHNIYAITSMLTKLRTRIC</sequence>
<evidence type="ECO:0000313" key="5">
    <source>
        <dbReference type="Proteomes" id="UP001152320"/>
    </source>
</evidence>
<dbReference type="EMBL" id="JAIZAY010000014">
    <property type="protein sequence ID" value="KAJ8029624.1"/>
    <property type="molecule type" value="Genomic_DNA"/>
</dbReference>
<name>A0A9Q1C1N8_HOLLE</name>
<dbReference type="EMBL" id="JAIZAY010000009">
    <property type="protein sequence ID" value="KAJ8036608.1"/>
    <property type="molecule type" value="Genomic_DNA"/>
</dbReference>
<dbReference type="Proteomes" id="UP001152320">
    <property type="component" value="Chromosome 4"/>
</dbReference>
<organism evidence="3 5">
    <name type="scientific">Holothuria leucospilota</name>
    <name type="common">Black long sea cucumber</name>
    <name type="synonym">Mertensiothuria leucospilota</name>
    <dbReference type="NCBI Taxonomy" id="206669"/>
    <lineage>
        <taxon>Eukaryota</taxon>
        <taxon>Metazoa</taxon>
        <taxon>Echinodermata</taxon>
        <taxon>Eleutherozoa</taxon>
        <taxon>Echinozoa</taxon>
        <taxon>Holothuroidea</taxon>
        <taxon>Aspidochirotacea</taxon>
        <taxon>Aspidochirotida</taxon>
        <taxon>Holothuriidae</taxon>
        <taxon>Holothuria</taxon>
    </lineage>
</organism>
<comment type="caution">
    <text evidence="3">The sequence shown here is derived from an EMBL/GenBank/DDBJ whole genome shotgun (WGS) entry which is preliminary data.</text>
</comment>
<proteinExistence type="predicted"/>
<evidence type="ECO:0000313" key="2">
    <source>
        <dbReference type="EMBL" id="KAJ8029624.1"/>
    </source>
</evidence>
<accession>A0A9Q1C1N8</accession>